<keyword evidence="2" id="KW-0489">Methyltransferase</keyword>
<accession>A0A1I0TPU2</accession>
<dbReference type="InterPro" id="IPR013216">
    <property type="entry name" value="Methyltransf_11"/>
</dbReference>
<dbReference type="Gene3D" id="3.40.50.150">
    <property type="entry name" value="Vaccinia Virus protein VP39"/>
    <property type="match status" value="1"/>
</dbReference>
<dbReference type="Proteomes" id="UP000198650">
    <property type="component" value="Unassembled WGS sequence"/>
</dbReference>
<protein>
    <submittedName>
        <fullName evidence="2">Ubiquinone/menaquinone biosynthesis C-methylase UbiE</fullName>
    </submittedName>
</protein>
<feature type="domain" description="Methyltransferase type 11" evidence="1">
    <location>
        <begin position="44"/>
        <end position="133"/>
    </location>
</feature>
<sequence>MVLNNKTDSDNWDAKLYDSKHSFVSKFGEDLIELLAPKNGEYILDLGCGTGDLTDKLHQLGVNVVGIDKSKNMIEQAKKKYPHLKFAVQDALHLDYHCEFDAVFSNATLHWVKPPKQALYCIYNALKPGGRFVAEFGGKGNVKIITDEILNQFKKLGIEYKVEPFLWYFPSIGEYSTLMEEVGFRVIFAQHFDRPTLLDGDNGIRNWLEMFGSSMFGGLTEETKDFIITKVENNLKEVLFYNGGWFADYKRIRVIGIKE</sequence>
<dbReference type="Pfam" id="PF08241">
    <property type="entry name" value="Methyltransf_11"/>
    <property type="match status" value="1"/>
</dbReference>
<gene>
    <name evidence="2" type="ORF">SAMN05192569_104510</name>
</gene>
<dbReference type="STRING" id="186116.SAMN05192569_104510"/>
<dbReference type="PANTHER" id="PTHR43861">
    <property type="entry name" value="TRANS-ACONITATE 2-METHYLTRANSFERASE-RELATED"/>
    <property type="match status" value="1"/>
</dbReference>
<dbReference type="EMBL" id="FOJS01000045">
    <property type="protein sequence ID" value="SFA53791.1"/>
    <property type="molecule type" value="Genomic_DNA"/>
</dbReference>
<dbReference type="PANTHER" id="PTHR43861:SF1">
    <property type="entry name" value="TRANS-ACONITATE 2-METHYLTRANSFERASE"/>
    <property type="match status" value="1"/>
</dbReference>
<evidence type="ECO:0000313" key="3">
    <source>
        <dbReference type="Proteomes" id="UP000198650"/>
    </source>
</evidence>
<evidence type="ECO:0000313" key="2">
    <source>
        <dbReference type="EMBL" id="SFA53791.1"/>
    </source>
</evidence>
<proteinExistence type="predicted"/>
<dbReference type="InterPro" id="IPR029063">
    <property type="entry name" value="SAM-dependent_MTases_sf"/>
</dbReference>
<dbReference type="SUPFAM" id="SSF53335">
    <property type="entry name" value="S-adenosyl-L-methionine-dependent methyltransferases"/>
    <property type="match status" value="1"/>
</dbReference>
<dbReference type="GO" id="GO:0008757">
    <property type="term" value="F:S-adenosylmethionine-dependent methyltransferase activity"/>
    <property type="evidence" value="ECO:0007669"/>
    <property type="project" value="InterPro"/>
</dbReference>
<keyword evidence="2" id="KW-0808">Transferase</keyword>
<evidence type="ECO:0000259" key="1">
    <source>
        <dbReference type="Pfam" id="PF08241"/>
    </source>
</evidence>
<dbReference type="AlphaFoldDB" id="A0A1I0TPU2"/>
<reference evidence="3" key="1">
    <citation type="submission" date="2016-10" db="EMBL/GenBank/DDBJ databases">
        <authorList>
            <person name="Varghese N."/>
            <person name="Submissions S."/>
        </authorList>
    </citation>
    <scope>NUCLEOTIDE SEQUENCE [LARGE SCALE GENOMIC DNA]</scope>
    <source>
        <strain evidence="3">M1</strain>
    </source>
</reference>
<organism evidence="2 3">
    <name type="scientific">Parageobacillus thermantarcticus</name>
    <dbReference type="NCBI Taxonomy" id="186116"/>
    <lineage>
        <taxon>Bacteria</taxon>
        <taxon>Bacillati</taxon>
        <taxon>Bacillota</taxon>
        <taxon>Bacilli</taxon>
        <taxon>Bacillales</taxon>
        <taxon>Anoxybacillaceae</taxon>
        <taxon>Parageobacillus</taxon>
    </lineage>
</organism>
<keyword evidence="3" id="KW-1185">Reference proteome</keyword>
<dbReference type="GO" id="GO:0032259">
    <property type="term" value="P:methylation"/>
    <property type="evidence" value="ECO:0007669"/>
    <property type="project" value="UniProtKB-KW"/>
</dbReference>
<name>A0A1I0TPU2_9BACL</name>
<dbReference type="CDD" id="cd02440">
    <property type="entry name" value="AdoMet_MTases"/>
    <property type="match status" value="1"/>
</dbReference>
<keyword evidence="2" id="KW-0830">Ubiquinone</keyword>